<dbReference type="AlphaFoldDB" id="A0A7W7T720"/>
<proteinExistence type="predicted"/>
<dbReference type="EMBL" id="JACHJS010000001">
    <property type="protein sequence ID" value="MBB4967227.1"/>
    <property type="molecule type" value="Genomic_DNA"/>
</dbReference>
<dbReference type="RefSeq" id="WP_312865777.1">
    <property type="nucleotide sequence ID" value="NZ_BAABAI010000048.1"/>
</dbReference>
<comment type="caution">
    <text evidence="5">The sequence shown here is derived from an EMBL/GenBank/DDBJ whole genome shotgun (WGS) entry which is preliminary data.</text>
</comment>
<keyword evidence="2" id="KW-0442">Lipid degradation</keyword>
<keyword evidence="1 5" id="KW-0378">Hydrolase</keyword>
<evidence type="ECO:0000256" key="3">
    <source>
        <dbReference type="ARBA" id="ARBA00023098"/>
    </source>
</evidence>
<accession>A0A7W7T720</accession>
<evidence type="ECO:0000256" key="1">
    <source>
        <dbReference type="ARBA" id="ARBA00022801"/>
    </source>
</evidence>
<reference evidence="5 6" key="1">
    <citation type="submission" date="2020-08" db="EMBL/GenBank/DDBJ databases">
        <title>Sequencing the genomes of 1000 actinobacteria strains.</title>
        <authorList>
            <person name="Klenk H.-P."/>
        </authorList>
    </citation>
    <scope>NUCLEOTIDE SEQUENCE [LARGE SCALE GENOMIC DNA]</scope>
    <source>
        <strain evidence="5 6">DSM 45084</strain>
    </source>
</reference>
<feature type="signal peptide" evidence="4">
    <location>
        <begin position="1"/>
        <end position="27"/>
    </location>
</feature>
<dbReference type="Gene3D" id="3.40.50.1820">
    <property type="entry name" value="alpha/beta hydrolase"/>
    <property type="match status" value="1"/>
</dbReference>
<evidence type="ECO:0000256" key="4">
    <source>
        <dbReference type="SAM" id="SignalP"/>
    </source>
</evidence>
<dbReference type="GO" id="GO:0003847">
    <property type="term" value="F:1-alkyl-2-acetylglycerophosphocholine esterase activity"/>
    <property type="evidence" value="ECO:0007669"/>
    <property type="project" value="TreeGrafter"/>
</dbReference>
<dbReference type="Pfam" id="PF03403">
    <property type="entry name" value="PAF-AH_p_II"/>
    <property type="match status" value="1"/>
</dbReference>
<evidence type="ECO:0000313" key="5">
    <source>
        <dbReference type="EMBL" id="MBB4967227.1"/>
    </source>
</evidence>
<gene>
    <name evidence="5" type="ORF">F4559_004586</name>
</gene>
<dbReference type="InterPro" id="IPR029058">
    <property type="entry name" value="AB_hydrolase_fold"/>
</dbReference>
<feature type="chain" id="PRO_5031246245" evidence="4">
    <location>
        <begin position="28"/>
        <end position="417"/>
    </location>
</feature>
<dbReference type="PANTHER" id="PTHR10272">
    <property type="entry name" value="PLATELET-ACTIVATING FACTOR ACETYLHYDROLASE"/>
    <property type="match status" value="1"/>
</dbReference>
<keyword evidence="4" id="KW-0732">Signal</keyword>
<dbReference type="Proteomes" id="UP000542674">
    <property type="component" value="Unassembled WGS sequence"/>
</dbReference>
<name>A0A7W7T720_9PSEU</name>
<keyword evidence="6" id="KW-1185">Reference proteome</keyword>
<dbReference type="PANTHER" id="PTHR10272:SF0">
    <property type="entry name" value="PLATELET-ACTIVATING FACTOR ACETYLHYDROLASE"/>
    <property type="match status" value="1"/>
</dbReference>
<organism evidence="5 6">
    <name type="scientific">Saccharothrix violaceirubra</name>
    <dbReference type="NCBI Taxonomy" id="413306"/>
    <lineage>
        <taxon>Bacteria</taxon>
        <taxon>Bacillati</taxon>
        <taxon>Actinomycetota</taxon>
        <taxon>Actinomycetes</taxon>
        <taxon>Pseudonocardiales</taxon>
        <taxon>Pseudonocardiaceae</taxon>
        <taxon>Saccharothrix</taxon>
    </lineage>
</organism>
<protein>
    <submittedName>
        <fullName evidence="5">Putative dienelactone hydrolase</fullName>
    </submittedName>
</protein>
<evidence type="ECO:0000256" key="2">
    <source>
        <dbReference type="ARBA" id="ARBA00022963"/>
    </source>
</evidence>
<keyword evidence="3" id="KW-0443">Lipid metabolism</keyword>
<dbReference type="GO" id="GO:0016042">
    <property type="term" value="P:lipid catabolic process"/>
    <property type="evidence" value="ECO:0007669"/>
    <property type="project" value="UniProtKB-KW"/>
</dbReference>
<evidence type="ECO:0000313" key="6">
    <source>
        <dbReference type="Proteomes" id="UP000542674"/>
    </source>
</evidence>
<sequence length="417" mass="45447">MSNLSRTVGVVVGVAAVAALATVPAHAAPAAPARFAMPALSGRYPVGTTDLHLVDRDRVDPWNAARQRELMVTVSYPAAGSDGPRADWMGTGVAQVADAVLSSEYFLDVPIGSVDWDGTTRQARTNVRVAAGEFPVVLFSHGWGGARELNAGVVDDLASHGYVVVSLSHTYESLAVGFPGGRVEYGVANEAELDHRKTAIDTRVADSRFVLDQLALIDRGRNPDAERDPLPRGLDDALDLSRTGMFGHSYGGYTAGEAMYADRRIDAGIDVDGAMAYSTPEPYFPGEAVRHGLDRPFLLFGGDFVENGQAVEHSHRTPEFDRTWADFWARQRAWKRDLHLDRATHYSFTDLQVAVPQLSGLLSPRRQAGIVGTIDPRRSLAAQHDYVAGFFDLHLKRRDRGLFHGPSPRHPDARFIV</sequence>
<dbReference type="SUPFAM" id="SSF53474">
    <property type="entry name" value="alpha/beta-Hydrolases"/>
    <property type="match status" value="1"/>
</dbReference>